<gene>
    <name evidence="1" type="ORF">LSAT_V11C900455090</name>
</gene>
<evidence type="ECO:0000313" key="1">
    <source>
        <dbReference type="EMBL" id="KAJ0186607.1"/>
    </source>
</evidence>
<dbReference type="EMBL" id="NBSK02000009">
    <property type="protein sequence ID" value="KAJ0186607.1"/>
    <property type="molecule type" value="Genomic_DNA"/>
</dbReference>
<protein>
    <recommendedName>
        <fullName evidence="3">Reverse transcriptase domain-containing protein</fullName>
    </recommendedName>
</protein>
<keyword evidence="2" id="KW-1185">Reference proteome</keyword>
<dbReference type="Proteomes" id="UP000235145">
    <property type="component" value="Unassembled WGS sequence"/>
</dbReference>
<reference evidence="1 2" key="1">
    <citation type="journal article" date="2017" name="Nat. Commun.">
        <title>Genome assembly with in vitro proximity ligation data and whole-genome triplication in lettuce.</title>
        <authorList>
            <person name="Reyes-Chin-Wo S."/>
            <person name="Wang Z."/>
            <person name="Yang X."/>
            <person name="Kozik A."/>
            <person name="Arikit S."/>
            <person name="Song C."/>
            <person name="Xia L."/>
            <person name="Froenicke L."/>
            <person name="Lavelle D.O."/>
            <person name="Truco M.J."/>
            <person name="Xia R."/>
            <person name="Zhu S."/>
            <person name="Xu C."/>
            <person name="Xu H."/>
            <person name="Xu X."/>
            <person name="Cox K."/>
            <person name="Korf I."/>
            <person name="Meyers B.C."/>
            <person name="Michelmore R.W."/>
        </authorList>
    </citation>
    <scope>NUCLEOTIDE SEQUENCE [LARGE SCALE GENOMIC DNA]</scope>
    <source>
        <strain evidence="2">cv. Salinas</strain>
        <tissue evidence="1">Seedlings</tissue>
    </source>
</reference>
<name>A0A9R1UG07_LACSA</name>
<evidence type="ECO:0008006" key="3">
    <source>
        <dbReference type="Google" id="ProtNLM"/>
    </source>
</evidence>
<sequence length="698" mass="76610">MASSSTSSSDIFLGPFRSFHCCPNSEVGSKGIGRMISHIKRHHLPTEDRKSVLREALSSDVGLFIAVEETLKAFGQWMCGKCMTLQALSRYCHHPDGRVRFVTGDDGSSRYIVGILKPSTKESVTNALGGLVFDVALLDRVFKEPITTIKSIPHSCLLAFSQALKTTLYKVFRPKNRQECRPGNRKSLQQSSILKSLDTWGKEGGITKLVQNMLDNPEVGAIRQGGGILQKEATSSNTNIRQCLRKIADGHFIAVVNVLCSSGVAPYNGDTIKALEDKHPFRPPPSMPSPIISEPPLVADFDCVFGCIKSFPKGTSCGRDGLRAQHLLDALCGEGSAIATDLIHAITSVVNLWLAGRCPTILAEFVASAPLTPLLKPDNEIRPIAVDTIWRRLVSKVAMKGVGKETAKYLNDFQFGVGVSGGVEAVLHSANRVLSEHHADGSLVILTVDFSNAFNLVDRSTLLWEVKKMFPSISLWVNLLYGQAARLYIGDQHIWSATEVQEGDPWALFFLPSFCTLLCTRLETIVSSFSILGLGLELNVKKTEIFWPSCDDAWFICGLAMKRAANAVDLMGLLPQLCDPQSDLLLLRSCMGIAKRFFGLRTCQPVHIKESALFFDKGLRRSIEDMVVCGGPFFGDIQWRLASLPIRFSGLGLYSAYEVSSYAFVASRAQSWALQEHILCDSDICGMDSAYLCAMTRL</sequence>
<accession>A0A9R1UG07</accession>
<comment type="caution">
    <text evidence="1">The sequence shown here is derived from an EMBL/GenBank/DDBJ whole genome shotgun (WGS) entry which is preliminary data.</text>
</comment>
<proteinExistence type="predicted"/>
<dbReference type="PANTHER" id="PTHR48462">
    <property type="entry name" value="PROTEIN, PUTATIVE-RELATED"/>
    <property type="match status" value="1"/>
</dbReference>
<dbReference type="AlphaFoldDB" id="A0A9R1UG07"/>
<organism evidence="1 2">
    <name type="scientific">Lactuca sativa</name>
    <name type="common">Garden lettuce</name>
    <dbReference type="NCBI Taxonomy" id="4236"/>
    <lineage>
        <taxon>Eukaryota</taxon>
        <taxon>Viridiplantae</taxon>
        <taxon>Streptophyta</taxon>
        <taxon>Embryophyta</taxon>
        <taxon>Tracheophyta</taxon>
        <taxon>Spermatophyta</taxon>
        <taxon>Magnoliopsida</taxon>
        <taxon>eudicotyledons</taxon>
        <taxon>Gunneridae</taxon>
        <taxon>Pentapetalae</taxon>
        <taxon>asterids</taxon>
        <taxon>campanulids</taxon>
        <taxon>Asterales</taxon>
        <taxon>Asteraceae</taxon>
        <taxon>Cichorioideae</taxon>
        <taxon>Cichorieae</taxon>
        <taxon>Lactucinae</taxon>
        <taxon>Lactuca</taxon>
    </lineage>
</organism>
<dbReference type="PANTHER" id="PTHR48462:SF1">
    <property type="entry name" value="PROTEIN, PUTATIVE-RELATED"/>
    <property type="match status" value="1"/>
</dbReference>
<evidence type="ECO:0000313" key="2">
    <source>
        <dbReference type="Proteomes" id="UP000235145"/>
    </source>
</evidence>